<dbReference type="RefSeq" id="WP_244023655.1">
    <property type="nucleotide sequence ID" value="NZ_JALHLF010000123.1"/>
</dbReference>
<feature type="signal peptide" evidence="1">
    <location>
        <begin position="1"/>
        <end position="18"/>
    </location>
</feature>
<accession>A0ABT0BHW2</accession>
<proteinExistence type="predicted"/>
<reference evidence="3" key="1">
    <citation type="submission" date="2022-03" db="EMBL/GenBank/DDBJ databases">
        <title>Identification of a novel bacterium isolated from mangrove sediments.</title>
        <authorList>
            <person name="Pan X."/>
        </authorList>
    </citation>
    <scope>NUCLEOTIDE SEQUENCE</scope>
    <source>
        <strain evidence="3">B1949</strain>
    </source>
</reference>
<keyword evidence="4" id="KW-1185">Reference proteome</keyword>
<comment type="caution">
    <text evidence="3">The sequence shown here is derived from an EMBL/GenBank/DDBJ whole genome shotgun (WGS) entry which is preliminary data.</text>
</comment>
<evidence type="ECO:0000259" key="2">
    <source>
        <dbReference type="Pfam" id="PF09917"/>
    </source>
</evidence>
<dbReference type="Proteomes" id="UP001162881">
    <property type="component" value="Unassembled WGS sequence"/>
</dbReference>
<evidence type="ECO:0000313" key="3">
    <source>
        <dbReference type="EMBL" id="MCJ2184629.1"/>
    </source>
</evidence>
<dbReference type="Gene3D" id="2.40.128.520">
    <property type="match status" value="1"/>
</dbReference>
<name>A0ABT0BHW2_9SPHN</name>
<dbReference type="EMBL" id="JALHLF010000123">
    <property type="protein sequence ID" value="MCJ2184629.1"/>
    <property type="molecule type" value="Genomic_DNA"/>
</dbReference>
<feature type="domain" description="DUF2147" evidence="2">
    <location>
        <begin position="36"/>
        <end position="139"/>
    </location>
</feature>
<dbReference type="InterPro" id="IPR019223">
    <property type="entry name" value="DUF2147"/>
</dbReference>
<dbReference type="PANTHER" id="PTHR36919">
    <property type="entry name" value="BLR1215 PROTEIN"/>
    <property type="match status" value="1"/>
</dbReference>
<evidence type="ECO:0000313" key="4">
    <source>
        <dbReference type="Proteomes" id="UP001162881"/>
    </source>
</evidence>
<dbReference type="PANTHER" id="PTHR36919:SF2">
    <property type="entry name" value="BLL6627 PROTEIN"/>
    <property type="match status" value="1"/>
</dbReference>
<sequence length="146" mass="15415">MHLALCALLALAPAAGNAQSPPPPRAGPNGPNGLTGLWLNPAGSVAVQVEPCADALCGHVVWASEEAKADARDSGVTALLGTAVLEQYRPTGARRWAGTVYVPDMGHHFDSTIEAIGPDVMRVRGCVLHRLLCRSQDWNHIARLPQ</sequence>
<gene>
    <name evidence="3" type="ORF">MTR62_18325</name>
</gene>
<evidence type="ECO:0000256" key="1">
    <source>
        <dbReference type="SAM" id="SignalP"/>
    </source>
</evidence>
<protein>
    <submittedName>
        <fullName evidence="3">DUF2147 domain-containing protein</fullName>
    </submittedName>
</protein>
<organism evidence="3 4">
    <name type="scientific">Novosphingobium organovorum</name>
    <dbReference type="NCBI Taxonomy" id="2930092"/>
    <lineage>
        <taxon>Bacteria</taxon>
        <taxon>Pseudomonadati</taxon>
        <taxon>Pseudomonadota</taxon>
        <taxon>Alphaproteobacteria</taxon>
        <taxon>Sphingomonadales</taxon>
        <taxon>Sphingomonadaceae</taxon>
        <taxon>Novosphingobium</taxon>
    </lineage>
</organism>
<dbReference type="Pfam" id="PF09917">
    <property type="entry name" value="DUF2147"/>
    <property type="match status" value="1"/>
</dbReference>
<feature type="chain" id="PRO_5047489434" evidence="1">
    <location>
        <begin position="19"/>
        <end position="146"/>
    </location>
</feature>
<keyword evidence="1" id="KW-0732">Signal</keyword>